<comment type="caution">
    <text evidence="7">The sequence shown here is derived from an EMBL/GenBank/DDBJ whole genome shotgun (WGS) entry which is preliminary data.</text>
</comment>
<keyword evidence="1 5" id="KW-0245">EGF-like domain</keyword>
<dbReference type="InterPro" id="IPR013032">
    <property type="entry name" value="EGF-like_CS"/>
</dbReference>
<evidence type="ECO:0000313" key="8">
    <source>
        <dbReference type="Proteomes" id="UP001153269"/>
    </source>
</evidence>
<evidence type="ECO:0000313" key="7">
    <source>
        <dbReference type="EMBL" id="CAB1422127.1"/>
    </source>
</evidence>
<dbReference type="PROSITE" id="PS50026">
    <property type="entry name" value="EGF_3"/>
    <property type="match status" value="3"/>
</dbReference>
<dbReference type="PRINTS" id="PR00011">
    <property type="entry name" value="EGFLAMININ"/>
</dbReference>
<dbReference type="PANTHER" id="PTHR24052:SF13">
    <property type="entry name" value="MULTIPLE EGF LIKE DOMAINS 11"/>
    <property type="match status" value="1"/>
</dbReference>
<dbReference type="AlphaFoldDB" id="A0A9N7U0T7"/>
<feature type="domain" description="EGF-like" evidence="6">
    <location>
        <begin position="229"/>
        <end position="264"/>
    </location>
</feature>
<name>A0A9N7U0T7_PLEPL</name>
<dbReference type="Pfam" id="PF12661">
    <property type="entry name" value="hEGF"/>
    <property type="match status" value="3"/>
</dbReference>
<keyword evidence="3" id="KW-0677">Repeat</keyword>
<keyword evidence="2" id="KW-0732">Signal</keyword>
<dbReference type="EMBL" id="CADEAL010000563">
    <property type="protein sequence ID" value="CAB1422127.1"/>
    <property type="molecule type" value="Genomic_DNA"/>
</dbReference>
<reference evidence="7" key="1">
    <citation type="submission" date="2020-03" db="EMBL/GenBank/DDBJ databases">
        <authorList>
            <person name="Weist P."/>
        </authorList>
    </citation>
    <scope>NUCLEOTIDE SEQUENCE</scope>
</reference>
<evidence type="ECO:0000256" key="2">
    <source>
        <dbReference type="ARBA" id="ARBA00022729"/>
    </source>
</evidence>
<dbReference type="PROSITE" id="PS00022">
    <property type="entry name" value="EGF_1"/>
    <property type="match status" value="3"/>
</dbReference>
<evidence type="ECO:0000256" key="1">
    <source>
        <dbReference type="ARBA" id="ARBA00022536"/>
    </source>
</evidence>
<gene>
    <name evidence="7" type="ORF">PLEPLA_LOCUS10016</name>
</gene>
<comment type="caution">
    <text evidence="5">Lacks conserved residue(s) required for the propagation of feature annotation.</text>
</comment>
<evidence type="ECO:0000259" key="6">
    <source>
        <dbReference type="PROSITE" id="PS50026"/>
    </source>
</evidence>
<feature type="disulfide bond" evidence="5">
    <location>
        <begin position="211"/>
        <end position="220"/>
    </location>
</feature>
<dbReference type="SMART" id="SM00181">
    <property type="entry name" value="EGF"/>
    <property type="match status" value="4"/>
</dbReference>
<evidence type="ECO:0000256" key="3">
    <source>
        <dbReference type="ARBA" id="ARBA00022737"/>
    </source>
</evidence>
<feature type="domain" description="EGF-like" evidence="6">
    <location>
        <begin position="191"/>
        <end position="221"/>
    </location>
</feature>
<dbReference type="Proteomes" id="UP001153269">
    <property type="component" value="Unassembled WGS sequence"/>
</dbReference>
<evidence type="ECO:0000256" key="5">
    <source>
        <dbReference type="PROSITE-ProRule" id="PRU00076"/>
    </source>
</evidence>
<dbReference type="InterPro" id="IPR002049">
    <property type="entry name" value="LE_dom"/>
</dbReference>
<proteinExistence type="predicted"/>
<dbReference type="GO" id="GO:0016020">
    <property type="term" value="C:membrane"/>
    <property type="evidence" value="ECO:0007669"/>
    <property type="project" value="TreeGrafter"/>
</dbReference>
<dbReference type="InterPro" id="IPR000742">
    <property type="entry name" value="EGF"/>
</dbReference>
<protein>
    <recommendedName>
        <fullName evidence="6">EGF-like domain-containing protein</fullName>
    </recommendedName>
</protein>
<keyword evidence="4 5" id="KW-1015">Disulfide bond</keyword>
<sequence>MNPPLYTVKDVVVSTDRRMAELQCFQHSAESQRPLLLAGDRSRPIGPLVHHCLAGDTVNVLVILELTWPSHLTTDSPDWTTALMNGGNDFLHPSGCVSPVQLFVRFCSPPWSRVVRTKRSLIQEDPEQLTGTGRQTCLNVDVFHEDLDRSKTKSERSDTFQMCENVITRQGHVRDTSVTRCESDFWGPHCTNRCQCRNGAKCNPITGACVCTDGFQGWRCEEPCDAGFYGKDCLQESQCLNGATCQHQTGECLCAPGYTGAFCEEPCPPGKHGSLCEQRCPCQNGGACHHVTGECSCPAGWVGPVCAQPCSFGSFGINCSLECTCRNAGLCDHISGQCQCTAGYIGEREICCRYEQNSSSGRHVDMSTWGYL</sequence>
<organism evidence="7 8">
    <name type="scientific">Pleuronectes platessa</name>
    <name type="common">European plaice</name>
    <dbReference type="NCBI Taxonomy" id="8262"/>
    <lineage>
        <taxon>Eukaryota</taxon>
        <taxon>Metazoa</taxon>
        <taxon>Chordata</taxon>
        <taxon>Craniata</taxon>
        <taxon>Vertebrata</taxon>
        <taxon>Euteleostomi</taxon>
        <taxon>Actinopterygii</taxon>
        <taxon>Neopterygii</taxon>
        <taxon>Teleostei</taxon>
        <taxon>Neoteleostei</taxon>
        <taxon>Acanthomorphata</taxon>
        <taxon>Carangaria</taxon>
        <taxon>Pleuronectiformes</taxon>
        <taxon>Pleuronectoidei</taxon>
        <taxon>Pleuronectidae</taxon>
        <taxon>Pleuronectes</taxon>
    </lineage>
</organism>
<feature type="disulfide bond" evidence="5">
    <location>
        <begin position="297"/>
        <end position="306"/>
    </location>
</feature>
<feature type="domain" description="EGF-like" evidence="6">
    <location>
        <begin position="272"/>
        <end position="307"/>
    </location>
</feature>
<evidence type="ECO:0000256" key="4">
    <source>
        <dbReference type="ARBA" id="ARBA00023157"/>
    </source>
</evidence>
<accession>A0A9N7U0T7</accession>
<keyword evidence="8" id="KW-1185">Reference proteome</keyword>
<feature type="disulfide bond" evidence="5">
    <location>
        <begin position="254"/>
        <end position="263"/>
    </location>
</feature>
<dbReference type="CDD" id="cd00055">
    <property type="entry name" value="EGF_Lam"/>
    <property type="match status" value="1"/>
</dbReference>
<dbReference type="Gene3D" id="2.170.300.10">
    <property type="entry name" value="Tie2 ligand-binding domain superfamily"/>
    <property type="match status" value="2"/>
</dbReference>
<dbReference type="FunFam" id="2.170.300.10:FF:000002">
    <property type="entry name" value="Multiple epidermal growth factor-like domains 10"/>
    <property type="match status" value="1"/>
</dbReference>
<dbReference type="InterPro" id="IPR052485">
    <property type="entry name" value="MEGF_diff_regulators"/>
</dbReference>
<dbReference type="PANTHER" id="PTHR24052">
    <property type="entry name" value="DELTA-RELATED"/>
    <property type="match status" value="1"/>
</dbReference>